<keyword evidence="1" id="KW-0472">Membrane</keyword>
<protein>
    <recommendedName>
        <fullName evidence="4">Transmembrane protein</fullName>
    </recommendedName>
</protein>
<dbReference type="AlphaFoldDB" id="R4UIA2"/>
<evidence type="ECO:0000313" key="3">
    <source>
        <dbReference type="Proteomes" id="UP000013964"/>
    </source>
</evidence>
<accession>R4UIA2</accession>
<keyword evidence="1" id="KW-0812">Transmembrane</keyword>
<keyword evidence="1" id="KW-1133">Transmembrane helix</keyword>
<feature type="transmembrane region" description="Helical" evidence="1">
    <location>
        <begin position="39"/>
        <end position="61"/>
    </location>
</feature>
<dbReference type="Proteomes" id="UP000013964">
    <property type="component" value="Chromosome"/>
</dbReference>
<organism evidence="2 3">
    <name type="scientific">Spiroplasma chrysopicola DF-1</name>
    <dbReference type="NCBI Taxonomy" id="1276227"/>
    <lineage>
        <taxon>Bacteria</taxon>
        <taxon>Bacillati</taxon>
        <taxon>Mycoplasmatota</taxon>
        <taxon>Mollicutes</taxon>
        <taxon>Entomoplasmatales</taxon>
        <taxon>Spiroplasmataceae</taxon>
        <taxon>Spiroplasma</taxon>
    </lineage>
</organism>
<dbReference type="KEGG" id="scr:SCHRY_v1c04600"/>
<name>R4UIA2_9MOLU</name>
<evidence type="ECO:0008006" key="4">
    <source>
        <dbReference type="Google" id="ProtNLM"/>
    </source>
</evidence>
<dbReference type="HOGENOM" id="CLU_692433_0_0_14"/>
<proteinExistence type="predicted"/>
<reference evidence="2 3" key="1">
    <citation type="journal article" date="2013" name="Genome Biol. Evol.">
        <title>Complete genomes of two dipteran-associated spiroplasmas provided insights into the origin, dynamics, and impacts of viral invasion in spiroplasma.</title>
        <authorList>
            <person name="Ku C."/>
            <person name="Lo W.S."/>
            <person name="Chen L.L."/>
            <person name="Kuo C.H."/>
        </authorList>
    </citation>
    <scope>NUCLEOTIDE SEQUENCE [LARGE SCALE GENOMIC DNA]</scope>
    <source>
        <strain evidence="2 3">DF-1</strain>
    </source>
</reference>
<dbReference type="RefSeq" id="WP_016338866.1">
    <property type="nucleotide sequence ID" value="NC_021280.1"/>
</dbReference>
<dbReference type="PATRIC" id="fig|1276227.3.peg.461"/>
<feature type="transmembrane region" description="Helical" evidence="1">
    <location>
        <begin position="67"/>
        <end position="91"/>
    </location>
</feature>
<dbReference type="EMBL" id="CP005077">
    <property type="protein sequence ID" value="AGM25041.1"/>
    <property type="molecule type" value="Genomic_DNA"/>
</dbReference>
<evidence type="ECO:0000256" key="1">
    <source>
        <dbReference type="SAM" id="Phobius"/>
    </source>
</evidence>
<evidence type="ECO:0000313" key="2">
    <source>
        <dbReference type="EMBL" id="AGM25041.1"/>
    </source>
</evidence>
<dbReference type="InterPro" id="IPR021484">
    <property type="entry name" value="DUF3137"/>
</dbReference>
<gene>
    <name evidence="2" type="ORF">SCHRY_v1c04600</name>
</gene>
<feature type="transmembrane region" description="Helical" evidence="1">
    <location>
        <begin position="193"/>
        <end position="213"/>
    </location>
</feature>
<dbReference type="Pfam" id="PF11335">
    <property type="entry name" value="DUF3137"/>
    <property type="match status" value="1"/>
</dbReference>
<dbReference type="OrthoDB" id="390183at2"/>
<sequence>MEKITLSQEVKDRIKALHYEDINKSYRKKKSFAASSRKLKLALTIMIILSVVFMIVGGILLPFNIAFLLAVILLAVGGTTFTVLIVTIAIISARAINIALFLNRLNYNEYYQIAIASYFKGQVELEIVNNEFKVLPLPNFTSFSKNPRKNNLLQESLIRVSSLKEKMDNKVINGSINKIKFSLGIITVRKTMIFLKTLIILAYIIIIILASYGKNNNQKGKSNTISNSFNFVTLMLLVEMKRSENYFFFSAKLPVSFDIEANIVPYQNKFKKFVLRNKEINFEGNEFNNIFDTNTTNPLELRKILSPKAMANLIDYSRQYQEALSMSFVNDSYTLLLDKYSYSKKNHHLNQIWKPLINSKTNIETCIDDLITKIEIDLFHLEKSLNYLKSFDIV</sequence>
<keyword evidence="3" id="KW-1185">Reference proteome</keyword>